<accession>A0A8D4C7K2</accession>
<evidence type="ECO:0000256" key="1">
    <source>
        <dbReference type="SAM" id="SignalP"/>
    </source>
</evidence>
<proteinExistence type="predicted"/>
<evidence type="ECO:0000259" key="2">
    <source>
        <dbReference type="Pfam" id="PF08332"/>
    </source>
</evidence>
<dbReference type="Gene3D" id="3.10.450.50">
    <property type="match status" value="1"/>
</dbReference>
<feature type="chain" id="PRO_5034467630" evidence="1">
    <location>
        <begin position="22"/>
        <end position="157"/>
    </location>
</feature>
<dbReference type="Pfam" id="PF08332">
    <property type="entry name" value="CaMKII_AD"/>
    <property type="match status" value="1"/>
</dbReference>
<keyword evidence="6" id="KW-1185">Reference proteome</keyword>
<organism evidence="3 5">
    <name type="scientific">Stutzerimonas balearica DSM 6083</name>
    <dbReference type="NCBI Taxonomy" id="1123016"/>
    <lineage>
        <taxon>Bacteria</taxon>
        <taxon>Pseudomonadati</taxon>
        <taxon>Pseudomonadota</taxon>
        <taxon>Gammaproteobacteria</taxon>
        <taxon>Pseudomonadales</taxon>
        <taxon>Pseudomonadaceae</taxon>
        <taxon>Stutzerimonas</taxon>
    </lineage>
</organism>
<evidence type="ECO:0000313" key="5">
    <source>
        <dbReference type="Proteomes" id="UP000031271"/>
    </source>
</evidence>
<evidence type="ECO:0000313" key="6">
    <source>
        <dbReference type="Proteomes" id="UP000182276"/>
    </source>
</evidence>
<protein>
    <submittedName>
        <fullName evidence="3">Protein kinase</fullName>
    </submittedName>
</protein>
<keyword evidence="3" id="KW-0418">Kinase</keyword>
<dbReference type="Proteomes" id="UP000031271">
    <property type="component" value="Chromosome"/>
</dbReference>
<keyword evidence="1" id="KW-0732">Signal</keyword>
<dbReference type="GO" id="GO:0005516">
    <property type="term" value="F:calmodulin binding"/>
    <property type="evidence" value="ECO:0007669"/>
    <property type="project" value="InterPro"/>
</dbReference>
<dbReference type="InterPro" id="IPR032710">
    <property type="entry name" value="NTF2-like_dom_sf"/>
</dbReference>
<reference evidence="5" key="1">
    <citation type="submission" date="2014-03" db="EMBL/GenBank/DDBJ databases">
        <title>Complete genome of Pseudomonas balearica DSM 6083T, a sewage water isolate from an enrichment with 2-methylnaphthalene.</title>
        <authorList>
            <person name="Salva-Serra F."/>
            <person name="Jaen-Luchoro D."/>
            <person name="Busquets A."/>
            <person name="Pena A."/>
            <person name="Gomila M."/>
            <person name="Bosch R."/>
            <person name="Nogales B."/>
            <person name="Garcia-Valdes E."/>
            <person name="Lalucat J."/>
            <person name="Bennasar A."/>
        </authorList>
    </citation>
    <scope>NUCLEOTIDE SEQUENCE [LARGE SCALE GENOMIC DNA]</scope>
    <source>
        <strain evidence="5">DSM 6083</strain>
    </source>
</reference>
<dbReference type="RefSeq" id="WP_052264580.1">
    <property type="nucleotide sequence ID" value="NZ_CP007511.1"/>
</dbReference>
<reference evidence="3 5" key="3">
    <citation type="journal article" name="Genome Announc.">
        <title>Complete Genome Sequence of Pseudomonas balearica DSM 6083T.</title>
        <authorList>
            <person name="Bennasar-Figueras A."/>
            <person name="Salva-Serra F."/>
            <person name="Jaen-Luchoro D."/>
            <person name="Segui C."/>
            <person name="Aliaga F."/>
            <person name="Busquets A."/>
            <person name="Gomila M."/>
            <person name="Moore E.R."/>
            <person name="Lalucat J."/>
        </authorList>
    </citation>
    <scope>NUCLEOTIDE SEQUENCE [LARGE SCALE GENOMIC DNA]</scope>
    <source>
        <strain evidence="5">DSM 6083</strain>
        <strain evidence="3">DSM6083</strain>
    </source>
</reference>
<dbReference type="SUPFAM" id="SSF54427">
    <property type="entry name" value="NTF2-like"/>
    <property type="match status" value="1"/>
</dbReference>
<dbReference type="KEGG" id="pbm:CL52_15900"/>
<name>A0A8D4C7K2_9GAMM</name>
<feature type="signal peptide" evidence="1">
    <location>
        <begin position="1"/>
        <end position="21"/>
    </location>
</feature>
<dbReference type="AlphaFoldDB" id="A0A8D4C7K2"/>
<gene>
    <name evidence="3" type="ORF">CL52_15900</name>
    <name evidence="4" type="ORF">SAMN05660875_109168</name>
</gene>
<dbReference type="NCBIfam" id="TIGR02246">
    <property type="entry name" value="SgcJ/EcaC family oxidoreductase"/>
    <property type="match status" value="1"/>
</dbReference>
<dbReference type="InterPro" id="IPR016887">
    <property type="entry name" value="UCP028470_steroid_isom-rel"/>
</dbReference>
<evidence type="ECO:0000313" key="4">
    <source>
        <dbReference type="EMBL" id="SDM82137.1"/>
    </source>
</evidence>
<dbReference type="EMBL" id="CP007511">
    <property type="protein sequence ID" value="AJE16448.1"/>
    <property type="molecule type" value="Genomic_DNA"/>
</dbReference>
<dbReference type="GeneID" id="77261376"/>
<dbReference type="PIRSF" id="PIRSF028470">
    <property type="entry name" value="UCP028470"/>
    <property type="match status" value="1"/>
</dbReference>
<dbReference type="InterPro" id="IPR011944">
    <property type="entry name" value="Steroid_delta5-4_isomerase"/>
</dbReference>
<feature type="domain" description="Calcium/calmodulin-dependent protein kinase II association-domain" evidence="2">
    <location>
        <begin position="31"/>
        <end position="150"/>
    </location>
</feature>
<evidence type="ECO:0000313" key="3">
    <source>
        <dbReference type="EMBL" id="AJE16448.1"/>
    </source>
</evidence>
<dbReference type="InterPro" id="IPR013543">
    <property type="entry name" value="Ca/CaM-dep_prot_kinase-assoc"/>
</dbReference>
<sequence>MFNRPLFVCAFALLAPSMTLAETETCQKVAEKDIAALFVRWNDALQSGDPQNVVDTYAQDSLLLPTLSNTPRRSADAKADYFRHFMAGQPRGNIDSRMIQIDCNTALDAGLYTFRFADGKKVQARYTFTYKWFPEQEQWLITSHHSSAMPEPQKTHE</sequence>
<dbReference type="Proteomes" id="UP000182276">
    <property type="component" value="Unassembled WGS sequence"/>
</dbReference>
<dbReference type="GO" id="GO:0004683">
    <property type="term" value="F:calcium/calmodulin-dependent protein kinase activity"/>
    <property type="evidence" value="ECO:0007669"/>
    <property type="project" value="InterPro"/>
</dbReference>
<keyword evidence="3" id="KW-0808">Transferase</keyword>
<dbReference type="EMBL" id="FNHO01000009">
    <property type="protein sequence ID" value="SDM82137.1"/>
    <property type="molecule type" value="Genomic_DNA"/>
</dbReference>
<reference evidence="4 6" key="2">
    <citation type="submission" date="2016-10" db="EMBL/GenBank/DDBJ databases">
        <authorList>
            <person name="Varghese N."/>
            <person name="Submissions S."/>
        </authorList>
    </citation>
    <scope>NUCLEOTIDE SEQUENCE [LARGE SCALE GENOMIC DNA]</scope>
    <source>
        <strain evidence="4 6">DSM 6083</strain>
    </source>
</reference>